<reference evidence="1 2" key="1">
    <citation type="submission" date="2019-04" db="EMBL/GenBank/DDBJ databases">
        <title>Draft genome of the big-headed turtle Platysternon megacephalum.</title>
        <authorList>
            <person name="Gong S."/>
        </authorList>
    </citation>
    <scope>NUCLEOTIDE SEQUENCE [LARGE SCALE GENOMIC DNA]</scope>
    <source>
        <strain evidence="1">DO16091913</strain>
        <tissue evidence="1">Muscle</tissue>
    </source>
</reference>
<dbReference type="AlphaFoldDB" id="A0A4D9FDJ1"/>
<name>A0A4D9FDJ1_9SAUR</name>
<sequence>MNFAGHLRCLQLNFLHNLLYTQLQKEHNFIYTTSTFCHCEMHMDNKEDRGTWFKFICESTFGWPLLSVRIKKKTKKTYKFAPAFWHLKKHLFFSQINCAHKNKGTNLEVGGDSLKK</sequence>
<evidence type="ECO:0000313" key="1">
    <source>
        <dbReference type="EMBL" id="TFK15464.1"/>
    </source>
</evidence>
<dbReference type="Proteomes" id="UP000297703">
    <property type="component" value="Unassembled WGS sequence"/>
</dbReference>
<keyword evidence="2" id="KW-1185">Reference proteome</keyword>
<evidence type="ECO:0000313" key="2">
    <source>
        <dbReference type="Proteomes" id="UP000297703"/>
    </source>
</evidence>
<reference evidence="1 2" key="2">
    <citation type="submission" date="2019-04" db="EMBL/GenBank/DDBJ databases">
        <title>The genome sequence of big-headed turtle.</title>
        <authorList>
            <person name="Gong S."/>
        </authorList>
    </citation>
    <scope>NUCLEOTIDE SEQUENCE [LARGE SCALE GENOMIC DNA]</scope>
    <source>
        <strain evidence="1">DO16091913</strain>
        <tissue evidence="1">Muscle</tissue>
    </source>
</reference>
<gene>
    <name evidence="1" type="ORF">DR999_PMT00756</name>
</gene>
<proteinExistence type="predicted"/>
<accession>A0A4D9FDJ1</accession>
<dbReference type="EMBL" id="QXTE01000004">
    <property type="protein sequence ID" value="TFK15464.1"/>
    <property type="molecule type" value="Genomic_DNA"/>
</dbReference>
<organism evidence="1 2">
    <name type="scientific">Platysternon megacephalum</name>
    <name type="common">big-headed turtle</name>
    <dbReference type="NCBI Taxonomy" id="55544"/>
    <lineage>
        <taxon>Eukaryota</taxon>
        <taxon>Metazoa</taxon>
        <taxon>Chordata</taxon>
        <taxon>Craniata</taxon>
        <taxon>Vertebrata</taxon>
        <taxon>Euteleostomi</taxon>
        <taxon>Archelosauria</taxon>
        <taxon>Testudinata</taxon>
        <taxon>Testudines</taxon>
        <taxon>Cryptodira</taxon>
        <taxon>Durocryptodira</taxon>
        <taxon>Testudinoidea</taxon>
        <taxon>Platysternidae</taxon>
        <taxon>Platysternon</taxon>
    </lineage>
</organism>
<comment type="caution">
    <text evidence="1">The sequence shown here is derived from an EMBL/GenBank/DDBJ whole genome shotgun (WGS) entry which is preliminary data.</text>
</comment>
<protein>
    <submittedName>
        <fullName evidence="1">FRAS1-related extracellular matrix protein 1</fullName>
    </submittedName>
</protein>